<feature type="domain" description="CobQ/CobB/MinD/ParA nucleotide binding" evidence="4">
    <location>
        <begin position="177"/>
        <end position="356"/>
    </location>
</feature>
<evidence type="ECO:0000256" key="1">
    <source>
        <dbReference type="ARBA" id="ARBA00022741"/>
    </source>
</evidence>
<evidence type="ECO:0000259" key="4">
    <source>
        <dbReference type="Pfam" id="PF01656"/>
    </source>
</evidence>
<evidence type="ECO:0000313" key="7">
    <source>
        <dbReference type="Proteomes" id="UP000051086"/>
    </source>
</evidence>
<evidence type="ECO:0000256" key="2">
    <source>
        <dbReference type="ARBA" id="ARBA00022840"/>
    </source>
</evidence>
<dbReference type="InterPro" id="IPR050445">
    <property type="entry name" value="Bact_polysacc_biosynth/exp"/>
</dbReference>
<reference evidence="6 8" key="2">
    <citation type="submission" date="2015-09" db="EMBL/GenBank/DDBJ databases">
        <authorList>
            <consortium name="Swine Surveillance"/>
        </authorList>
    </citation>
    <scope>NUCLEOTIDE SEQUENCE [LARGE SCALE GENOMIC DNA]</scope>
    <source>
        <strain evidence="6 8">5120</strain>
    </source>
</reference>
<dbReference type="Proteomes" id="UP000051086">
    <property type="component" value="Unassembled WGS sequence"/>
</dbReference>
<dbReference type="InterPro" id="IPR027417">
    <property type="entry name" value="P-loop_NTPase"/>
</dbReference>
<dbReference type="SUPFAM" id="SSF52540">
    <property type="entry name" value="P-loop containing nucleoside triphosphate hydrolases"/>
    <property type="match status" value="1"/>
</dbReference>
<keyword evidence="7" id="KW-1185">Reference proteome</keyword>
<dbReference type="OrthoDB" id="9775724at2"/>
<keyword evidence="6" id="KW-0418">Kinase</keyword>
<sequence length="364" mass="40227">MVEQSKRFRRGMRQRPAKAPEEAPVDPPVEASVEVPAEVTDAAPVQRRGLLSGSGRSAEEIAREDRALRSAFPFLDLDDVEADASELAEEVAPVAVPEPLILNPESEVTPEPETEQPSEQPPGDDGWNDLGPMPVQRQQMMRNLIITASRKNPVHAAFDVLRARLVQALSDNGWRRVAITSPTRDCGKTFVSVNLAVALSRYENCRTVLMDMDMRNPSVAKTLGLRDVGSMGAYLRGEIETRDQFFKFDQNDMSLGDNLAIAMNDRVEPFASELMQQPATRDRLTRMEAELHPDVVLFDLPPALANDDVITFKSNFDGVLIVIDGTRTSGAEVREVMRRLGEDVPLLGVVLNKAEDATGDEYGY</sequence>
<dbReference type="Pfam" id="PF01656">
    <property type="entry name" value="CbiA"/>
    <property type="match status" value="1"/>
</dbReference>
<dbReference type="InterPro" id="IPR005702">
    <property type="entry name" value="Wzc-like_C"/>
</dbReference>
<proteinExistence type="predicted"/>
<dbReference type="Proteomes" id="UP000051887">
    <property type="component" value="Unassembled WGS sequence"/>
</dbReference>
<dbReference type="InterPro" id="IPR002586">
    <property type="entry name" value="CobQ/CobB/MinD/ParA_Nub-bd_dom"/>
</dbReference>
<feature type="compositionally biased region" description="Low complexity" evidence="3">
    <location>
        <begin position="28"/>
        <end position="39"/>
    </location>
</feature>
<keyword evidence="2" id="KW-0067">ATP-binding</keyword>
<feature type="compositionally biased region" description="Basic residues" evidence="3">
    <location>
        <begin position="7"/>
        <end position="16"/>
    </location>
</feature>
<dbReference type="PANTHER" id="PTHR32309:SF31">
    <property type="entry name" value="CAPSULAR EXOPOLYSACCHARIDE FAMILY"/>
    <property type="match status" value="1"/>
</dbReference>
<organism evidence="6 8">
    <name type="scientific">Thalassovita autumnalis</name>
    <dbReference type="NCBI Taxonomy" id="2072972"/>
    <lineage>
        <taxon>Bacteria</taxon>
        <taxon>Pseudomonadati</taxon>
        <taxon>Pseudomonadota</taxon>
        <taxon>Alphaproteobacteria</taxon>
        <taxon>Rhodobacterales</taxon>
        <taxon>Roseobacteraceae</taxon>
        <taxon>Thalassovita</taxon>
    </lineage>
</organism>
<dbReference type="CDD" id="cd05387">
    <property type="entry name" value="BY-kinase"/>
    <property type="match status" value="1"/>
</dbReference>
<name>A0A0P1FRV5_9RHOB</name>
<dbReference type="RefSeq" id="WP_058242589.1">
    <property type="nucleotide sequence ID" value="NZ_CYSB01000026.1"/>
</dbReference>
<evidence type="ECO:0000313" key="6">
    <source>
        <dbReference type="EMBL" id="CUH71269.1"/>
    </source>
</evidence>
<dbReference type="EMBL" id="CYSB01000026">
    <property type="protein sequence ID" value="CUH66560.1"/>
    <property type="molecule type" value="Genomic_DNA"/>
</dbReference>
<dbReference type="EMBL" id="CYSC01000017">
    <property type="protein sequence ID" value="CUH71269.1"/>
    <property type="molecule type" value="Genomic_DNA"/>
</dbReference>
<dbReference type="Gene3D" id="3.40.50.300">
    <property type="entry name" value="P-loop containing nucleotide triphosphate hydrolases"/>
    <property type="match status" value="1"/>
</dbReference>
<evidence type="ECO:0000313" key="8">
    <source>
        <dbReference type="Proteomes" id="UP000051887"/>
    </source>
</evidence>
<dbReference type="AlphaFoldDB" id="A0A0P1FRV5"/>
<feature type="region of interest" description="Disordered" evidence="3">
    <location>
        <begin position="1"/>
        <end position="63"/>
    </location>
</feature>
<evidence type="ECO:0000256" key="3">
    <source>
        <dbReference type="SAM" id="MobiDB-lite"/>
    </source>
</evidence>
<keyword evidence="6" id="KW-0808">Transferase</keyword>
<reference evidence="5 7" key="1">
    <citation type="submission" date="2015-09" db="EMBL/GenBank/DDBJ databases">
        <authorList>
            <person name="Rodrigo-Torres L."/>
            <person name="Arahal D.R."/>
        </authorList>
    </citation>
    <scope>NUCLEOTIDE SEQUENCE [LARGE SCALE GENOMIC DNA]</scope>
    <source>
        <strain evidence="5 7">CECT 5118</strain>
    </source>
</reference>
<feature type="region of interest" description="Disordered" evidence="3">
    <location>
        <begin position="104"/>
        <end position="133"/>
    </location>
</feature>
<dbReference type="PANTHER" id="PTHR32309">
    <property type="entry name" value="TYROSINE-PROTEIN KINASE"/>
    <property type="match status" value="1"/>
</dbReference>
<accession>A0A0P1FRV5</accession>
<protein>
    <submittedName>
        <fullName evidence="6">Tyrosine-protein kinase YwqD</fullName>
        <ecNumber evidence="6">2.7.10.2</ecNumber>
    </submittedName>
</protein>
<dbReference type="GO" id="GO:0004715">
    <property type="term" value="F:non-membrane spanning protein tyrosine kinase activity"/>
    <property type="evidence" value="ECO:0007669"/>
    <property type="project" value="UniProtKB-EC"/>
</dbReference>
<dbReference type="EC" id="2.7.10.2" evidence="6"/>
<keyword evidence="1" id="KW-0547">Nucleotide-binding</keyword>
<evidence type="ECO:0000313" key="5">
    <source>
        <dbReference type="EMBL" id="CUH66560.1"/>
    </source>
</evidence>
<gene>
    <name evidence="6" type="primary">ywqD</name>
    <name evidence="5" type="ORF">TL5118_01822</name>
    <name evidence="6" type="ORF">TL5120_01055</name>
</gene>